<feature type="domain" description="N-acetyltransferase" evidence="1">
    <location>
        <begin position="1"/>
        <end position="145"/>
    </location>
</feature>
<dbReference type="Pfam" id="PF13508">
    <property type="entry name" value="Acetyltransf_7"/>
    <property type="match status" value="1"/>
</dbReference>
<protein>
    <submittedName>
        <fullName evidence="2">GNAT family N-acetyltransferase</fullName>
    </submittedName>
</protein>
<evidence type="ECO:0000313" key="2">
    <source>
        <dbReference type="EMBL" id="QFJ55322.1"/>
    </source>
</evidence>
<sequence>MREITPSEVSKLYDCIQELSEYHNTTSENFKGCYPINPYEKTLDSFEAALRNKESYIAVSEFENQIIGFCKVDISGENGKLDYLLIKEEFRGRGFGKELMDWAMLMFVKNNAMHIEVKVVDGNPTIHLYEKYGFKMKSHILGIER</sequence>
<accession>A0A5P6VSD9</accession>
<organism evidence="2 3">
    <name type="scientific">Pseudobutyrivibrio xylanivorans</name>
    <dbReference type="NCBI Taxonomy" id="185007"/>
    <lineage>
        <taxon>Bacteria</taxon>
        <taxon>Bacillati</taxon>
        <taxon>Bacillota</taxon>
        <taxon>Clostridia</taxon>
        <taxon>Lachnospirales</taxon>
        <taxon>Lachnospiraceae</taxon>
        <taxon>Pseudobutyrivibrio</taxon>
    </lineage>
</organism>
<dbReference type="Proteomes" id="UP000327030">
    <property type="component" value="Chromosome 1"/>
</dbReference>
<dbReference type="PANTHER" id="PTHR43072">
    <property type="entry name" value="N-ACETYLTRANSFERASE"/>
    <property type="match status" value="1"/>
</dbReference>
<dbReference type="Gene3D" id="3.40.630.30">
    <property type="match status" value="1"/>
</dbReference>
<dbReference type="GO" id="GO:0016747">
    <property type="term" value="F:acyltransferase activity, transferring groups other than amino-acyl groups"/>
    <property type="evidence" value="ECO:0007669"/>
    <property type="project" value="InterPro"/>
</dbReference>
<dbReference type="RefSeq" id="WP_151623979.1">
    <property type="nucleotide sequence ID" value="NZ_CP043028.1"/>
</dbReference>
<proteinExistence type="predicted"/>
<reference evidence="3" key="1">
    <citation type="submission" date="2019-08" db="EMBL/GenBank/DDBJ databases">
        <title>Complete Genome Sequence of the Polysaccharide-Degrading Rumen Bacterium Pseudobutyrivibrio xylanivorans MA3014.</title>
        <authorList>
            <person name="Palevich N."/>
            <person name="Maclean P.H."/>
            <person name="Kelly W.J."/>
            <person name="Leahy S.C."/>
            <person name="Rakonjac J."/>
            <person name="Attwood G.T."/>
        </authorList>
    </citation>
    <scope>NUCLEOTIDE SEQUENCE [LARGE SCALE GENOMIC DNA]</scope>
    <source>
        <strain evidence="3">MA3014</strain>
    </source>
</reference>
<gene>
    <name evidence="2" type="ORF">FXF36_10830</name>
</gene>
<dbReference type="PROSITE" id="PS51186">
    <property type="entry name" value="GNAT"/>
    <property type="match status" value="1"/>
</dbReference>
<dbReference type="InterPro" id="IPR016181">
    <property type="entry name" value="Acyl_CoA_acyltransferase"/>
</dbReference>
<evidence type="ECO:0000259" key="1">
    <source>
        <dbReference type="PROSITE" id="PS51186"/>
    </source>
</evidence>
<name>A0A5P6VSD9_PSEXY</name>
<dbReference type="EMBL" id="CP043028">
    <property type="protein sequence ID" value="QFJ55322.1"/>
    <property type="molecule type" value="Genomic_DNA"/>
</dbReference>
<dbReference type="PANTHER" id="PTHR43072:SF60">
    <property type="entry name" value="L-2,4-DIAMINOBUTYRIC ACID ACETYLTRANSFERASE"/>
    <property type="match status" value="1"/>
</dbReference>
<dbReference type="OrthoDB" id="95438at2"/>
<dbReference type="InterPro" id="IPR000182">
    <property type="entry name" value="GNAT_dom"/>
</dbReference>
<evidence type="ECO:0000313" key="3">
    <source>
        <dbReference type="Proteomes" id="UP000327030"/>
    </source>
</evidence>
<dbReference type="AlphaFoldDB" id="A0A5P6VSD9"/>
<dbReference type="KEGG" id="pxv:FXF36_10830"/>
<dbReference type="SUPFAM" id="SSF55729">
    <property type="entry name" value="Acyl-CoA N-acyltransferases (Nat)"/>
    <property type="match status" value="1"/>
</dbReference>
<dbReference type="CDD" id="cd04301">
    <property type="entry name" value="NAT_SF"/>
    <property type="match status" value="1"/>
</dbReference>